<dbReference type="Proteomes" id="UP000193933">
    <property type="component" value="Unassembled WGS sequence"/>
</dbReference>
<dbReference type="InterPro" id="IPR036291">
    <property type="entry name" value="NAD(P)-bd_dom_sf"/>
</dbReference>
<evidence type="ECO:0000313" key="2">
    <source>
        <dbReference type="EMBL" id="ORM54166.1"/>
    </source>
</evidence>
<comment type="caution">
    <text evidence="2">The sequence shown here is derived from an EMBL/GenBank/DDBJ whole genome shotgun (WGS) entry which is preliminary data.</text>
</comment>
<name>A0A1X1BYZ9_9GAMM</name>
<dbReference type="InterPro" id="IPR013149">
    <property type="entry name" value="ADH-like_C"/>
</dbReference>
<reference evidence="2 3" key="1">
    <citation type="journal article" date="2017" name="Antonie Van Leeuwenhoek">
        <title>Phylogenomic resolution of the bacterial genus Pantoea and its relationship with Erwinia and Tatumella.</title>
        <authorList>
            <person name="Palmer M."/>
            <person name="Steenkamp E.T."/>
            <person name="Coetzee M.P."/>
            <person name="Chan W.Y."/>
            <person name="van Zyl E."/>
            <person name="De Maayer P."/>
            <person name="Coutinho T.A."/>
            <person name="Blom J."/>
            <person name="Smits T.H."/>
            <person name="Duffy B."/>
            <person name="Venter S.N."/>
        </authorList>
    </citation>
    <scope>NUCLEOTIDE SEQUENCE [LARGE SCALE GENOMIC DNA]</scope>
    <source>
        <strain evidence="2 3">LMG 24534</strain>
    </source>
</reference>
<dbReference type="Gene3D" id="3.90.180.10">
    <property type="entry name" value="Medium-chain alcohol dehydrogenases, catalytic domain"/>
    <property type="match status" value="1"/>
</dbReference>
<dbReference type="InterPro" id="IPR020843">
    <property type="entry name" value="ER"/>
</dbReference>
<organism evidence="2 3">
    <name type="scientific">Pantoea conspicua</name>
    <dbReference type="NCBI Taxonomy" id="472705"/>
    <lineage>
        <taxon>Bacteria</taxon>
        <taxon>Pseudomonadati</taxon>
        <taxon>Pseudomonadota</taxon>
        <taxon>Gammaproteobacteria</taxon>
        <taxon>Enterobacterales</taxon>
        <taxon>Erwiniaceae</taxon>
        <taxon>Pantoea</taxon>
    </lineage>
</organism>
<dbReference type="EMBL" id="MLFN01000011">
    <property type="protein sequence ID" value="ORM54166.1"/>
    <property type="molecule type" value="Genomic_DNA"/>
</dbReference>
<evidence type="ECO:0000313" key="3">
    <source>
        <dbReference type="Proteomes" id="UP000193933"/>
    </source>
</evidence>
<dbReference type="SMART" id="SM00829">
    <property type="entry name" value="PKS_ER"/>
    <property type="match status" value="1"/>
</dbReference>
<sequence length="311" mass="32939">MKAAIIAQSGEKPHYGDFPEPQATAQQLRVRVKAAAISQLAKSRAAGTHYSSAAHYPFIPGIDGTGYLDNGDPVYFLAFDGSWGSMAETTLVRRESLIPLPPTLDPVIAAAIANPGMSSWTALTRRAALRPGETVLINGATGTSGRLAIRIARSLGAGKIIATGRNKETLQQLQHEGADIILTLDTLTTELPALMAQGVDVVLDYLWGESALAIMAAAVRGGDKVVRFVQIGSLSGQEIPLHSKLLRSSGLTLMGSGLGSVSDSELIASIGEMLQAAGPHHFSVPFRTRPLSEVAQAWDEDDSRCRTVFTL</sequence>
<dbReference type="SUPFAM" id="SSF50129">
    <property type="entry name" value="GroES-like"/>
    <property type="match status" value="1"/>
</dbReference>
<dbReference type="PANTHER" id="PTHR43677">
    <property type="entry name" value="SHORT-CHAIN DEHYDROGENASE/REDUCTASE"/>
    <property type="match status" value="1"/>
</dbReference>
<dbReference type="PANTHER" id="PTHR43677:SF11">
    <property type="entry name" value="ZINC-CONTAINING ALCOHOL DEHYDROGENASE"/>
    <property type="match status" value="1"/>
</dbReference>
<dbReference type="Pfam" id="PF00107">
    <property type="entry name" value="ADH_zinc_N"/>
    <property type="match status" value="1"/>
</dbReference>
<dbReference type="RefSeq" id="WP_094120067.1">
    <property type="nucleotide sequence ID" value="NZ_MLFN01000011.1"/>
</dbReference>
<gene>
    <name evidence="2" type="ORF">HA41_06260</name>
</gene>
<dbReference type="InterPro" id="IPR011032">
    <property type="entry name" value="GroES-like_sf"/>
</dbReference>
<dbReference type="InterPro" id="IPR051397">
    <property type="entry name" value="Zn-ADH-like_protein"/>
</dbReference>
<proteinExistence type="predicted"/>
<keyword evidence="3" id="KW-1185">Reference proteome</keyword>
<dbReference type="Gene3D" id="3.40.50.720">
    <property type="entry name" value="NAD(P)-binding Rossmann-like Domain"/>
    <property type="match status" value="1"/>
</dbReference>
<dbReference type="OrthoDB" id="9787435at2"/>
<accession>A0A1X1BYZ9</accession>
<dbReference type="STRING" id="472705.GCA_001743465_00980"/>
<dbReference type="SUPFAM" id="SSF51735">
    <property type="entry name" value="NAD(P)-binding Rossmann-fold domains"/>
    <property type="match status" value="1"/>
</dbReference>
<protein>
    <submittedName>
        <fullName evidence="2">Alcohol dehydrogenase</fullName>
    </submittedName>
</protein>
<feature type="domain" description="Enoyl reductase (ER)" evidence="1">
    <location>
        <begin position="10"/>
        <end position="297"/>
    </location>
</feature>
<dbReference type="GO" id="GO:0016491">
    <property type="term" value="F:oxidoreductase activity"/>
    <property type="evidence" value="ECO:0007669"/>
    <property type="project" value="InterPro"/>
</dbReference>
<dbReference type="AlphaFoldDB" id="A0A1X1BYZ9"/>
<evidence type="ECO:0000259" key="1">
    <source>
        <dbReference type="SMART" id="SM00829"/>
    </source>
</evidence>